<keyword evidence="1" id="KW-0812">Transmembrane</keyword>
<protein>
    <recommendedName>
        <fullName evidence="4">DUF4064 domain-containing protein</fullName>
    </recommendedName>
</protein>
<keyword evidence="1" id="KW-0472">Membrane</keyword>
<feature type="transmembrane region" description="Helical" evidence="1">
    <location>
        <begin position="96"/>
        <end position="124"/>
    </location>
</feature>
<evidence type="ECO:0000313" key="3">
    <source>
        <dbReference type="Proteomes" id="UP001064971"/>
    </source>
</evidence>
<name>A0ABM8A9N7_9DEIO</name>
<evidence type="ECO:0000313" key="2">
    <source>
        <dbReference type="EMBL" id="BDP40403.1"/>
    </source>
</evidence>
<dbReference type="Proteomes" id="UP001064971">
    <property type="component" value="Chromosome"/>
</dbReference>
<keyword evidence="1" id="KW-1133">Transmembrane helix</keyword>
<keyword evidence="3" id="KW-1185">Reference proteome</keyword>
<organism evidence="2 3">
    <name type="scientific">Deinococcus aetherius</name>
    <dbReference type="NCBI Taxonomy" id="200252"/>
    <lineage>
        <taxon>Bacteria</taxon>
        <taxon>Thermotogati</taxon>
        <taxon>Deinococcota</taxon>
        <taxon>Deinococci</taxon>
        <taxon>Deinococcales</taxon>
        <taxon>Deinococcaceae</taxon>
        <taxon>Deinococcus</taxon>
    </lineage>
</organism>
<evidence type="ECO:0000256" key="1">
    <source>
        <dbReference type="SAM" id="Phobius"/>
    </source>
</evidence>
<accession>A0ABM8A9N7</accession>
<feature type="transmembrane region" description="Helical" evidence="1">
    <location>
        <begin position="12"/>
        <end position="35"/>
    </location>
</feature>
<dbReference type="EMBL" id="AP026560">
    <property type="protein sequence ID" value="BDP40403.1"/>
    <property type="molecule type" value="Genomic_DNA"/>
</dbReference>
<feature type="transmembrane region" description="Helical" evidence="1">
    <location>
        <begin position="65"/>
        <end position="84"/>
    </location>
</feature>
<evidence type="ECO:0008006" key="4">
    <source>
        <dbReference type="Google" id="ProtNLM"/>
    </source>
</evidence>
<sequence>MTAPGPRPQRLPFITVPLLIQLVLNGLSLLLLPFAGGFVNTLLDDYARQTGTPATTLPPEAVTSVLWVAFALTAAFVLLLYFTRRAVLEGRSWGRIVSIVLGVLSLLSFPLGTVLGIFMLIGAFDRDVQRYTSR</sequence>
<dbReference type="RefSeq" id="WP_264776263.1">
    <property type="nucleotide sequence ID" value="NZ_AP026560.1"/>
</dbReference>
<gene>
    <name evidence="2" type="ORF">DAETH_03720</name>
</gene>
<reference evidence="2" key="1">
    <citation type="submission" date="2022-07" db="EMBL/GenBank/DDBJ databases">
        <title>Complete Genome Sequence of the Radioresistant Bacterium Deinococcus aetherius ST0316, Isolated from the Air Dust collected in Lower Stratosphere above Japan.</title>
        <authorList>
            <person name="Satoh K."/>
            <person name="Hagiwara K."/>
            <person name="Katsumata K."/>
            <person name="Kubo A."/>
            <person name="Yokobori S."/>
            <person name="Yamagishi A."/>
            <person name="Oono Y."/>
            <person name="Narumi I."/>
        </authorList>
    </citation>
    <scope>NUCLEOTIDE SEQUENCE</scope>
    <source>
        <strain evidence="2">ST0316</strain>
    </source>
</reference>
<proteinExistence type="predicted"/>